<comment type="similarity">
    <text evidence="6">Belongs to the DESIGUAL family.</text>
</comment>
<dbReference type="Pfam" id="PF06749">
    <property type="entry name" value="DUF1218"/>
    <property type="match status" value="1"/>
</dbReference>
<dbReference type="AlphaFoldDB" id="A0A2U1LUH5"/>
<evidence type="ECO:0000256" key="5">
    <source>
        <dbReference type="ARBA" id="ARBA00023136"/>
    </source>
</evidence>
<feature type="transmembrane region" description="Helical" evidence="8">
    <location>
        <begin position="90"/>
        <end position="113"/>
    </location>
</feature>
<evidence type="ECO:0000256" key="6">
    <source>
        <dbReference type="ARBA" id="ARBA00029467"/>
    </source>
</evidence>
<keyword evidence="2 8" id="KW-0812">Transmembrane</keyword>
<name>A0A2U1LUH5_ARTAN</name>
<accession>A0A2U1LUH5</accession>
<comment type="caution">
    <text evidence="9">The sequence shown here is derived from an EMBL/GenBank/DDBJ whole genome shotgun (WGS) entry which is preliminary data.</text>
</comment>
<organism evidence="9 10">
    <name type="scientific">Artemisia annua</name>
    <name type="common">Sweet wormwood</name>
    <dbReference type="NCBI Taxonomy" id="35608"/>
    <lineage>
        <taxon>Eukaryota</taxon>
        <taxon>Viridiplantae</taxon>
        <taxon>Streptophyta</taxon>
        <taxon>Embryophyta</taxon>
        <taxon>Tracheophyta</taxon>
        <taxon>Spermatophyta</taxon>
        <taxon>Magnoliopsida</taxon>
        <taxon>eudicotyledons</taxon>
        <taxon>Gunneridae</taxon>
        <taxon>Pentapetalae</taxon>
        <taxon>asterids</taxon>
        <taxon>campanulids</taxon>
        <taxon>Asterales</taxon>
        <taxon>Asteraceae</taxon>
        <taxon>Asteroideae</taxon>
        <taxon>Anthemideae</taxon>
        <taxon>Artemisiinae</taxon>
        <taxon>Artemisia</taxon>
    </lineage>
</organism>
<dbReference type="InterPro" id="IPR052222">
    <property type="entry name" value="DESIGUAL"/>
</dbReference>
<dbReference type="STRING" id="35608.A0A2U1LUH5"/>
<dbReference type="Proteomes" id="UP000245207">
    <property type="component" value="Unassembled WGS sequence"/>
</dbReference>
<proteinExistence type="inferred from homology"/>
<protein>
    <submittedName>
        <fullName evidence="9">Uncharacterized protein</fullName>
    </submittedName>
</protein>
<dbReference type="PANTHER" id="PTHR31769">
    <property type="entry name" value="OS07G0462200 PROTEIN-RELATED"/>
    <property type="match status" value="1"/>
</dbReference>
<keyword evidence="3" id="KW-0732">Signal</keyword>
<evidence type="ECO:0000256" key="4">
    <source>
        <dbReference type="ARBA" id="ARBA00022989"/>
    </source>
</evidence>
<evidence type="ECO:0000256" key="2">
    <source>
        <dbReference type="ARBA" id="ARBA00022692"/>
    </source>
</evidence>
<feature type="transmembrane region" description="Helical" evidence="8">
    <location>
        <begin position="49"/>
        <end position="70"/>
    </location>
</feature>
<dbReference type="GO" id="GO:0012505">
    <property type="term" value="C:endomembrane system"/>
    <property type="evidence" value="ECO:0007669"/>
    <property type="project" value="UniProtKB-SubCell"/>
</dbReference>
<keyword evidence="5 8" id="KW-0472">Membrane</keyword>
<feature type="compositionally biased region" description="Pro residues" evidence="7">
    <location>
        <begin position="185"/>
        <end position="201"/>
    </location>
</feature>
<evidence type="ECO:0000313" key="10">
    <source>
        <dbReference type="Proteomes" id="UP000245207"/>
    </source>
</evidence>
<feature type="region of interest" description="Disordered" evidence="7">
    <location>
        <begin position="176"/>
        <end position="207"/>
    </location>
</feature>
<reference evidence="9 10" key="1">
    <citation type="journal article" date="2018" name="Mol. Plant">
        <title>The genome of Artemisia annua provides insight into the evolution of Asteraceae family and artemisinin biosynthesis.</title>
        <authorList>
            <person name="Shen Q."/>
            <person name="Zhang L."/>
            <person name="Liao Z."/>
            <person name="Wang S."/>
            <person name="Yan T."/>
            <person name="Shi P."/>
            <person name="Liu M."/>
            <person name="Fu X."/>
            <person name="Pan Q."/>
            <person name="Wang Y."/>
            <person name="Lv Z."/>
            <person name="Lu X."/>
            <person name="Zhang F."/>
            <person name="Jiang W."/>
            <person name="Ma Y."/>
            <person name="Chen M."/>
            <person name="Hao X."/>
            <person name="Li L."/>
            <person name="Tang Y."/>
            <person name="Lv G."/>
            <person name="Zhou Y."/>
            <person name="Sun X."/>
            <person name="Brodelius P.E."/>
            <person name="Rose J.K.C."/>
            <person name="Tang K."/>
        </authorList>
    </citation>
    <scope>NUCLEOTIDE SEQUENCE [LARGE SCALE GENOMIC DNA]</scope>
    <source>
        <strain evidence="10">cv. Huhao1</strain>
        <tissue evidence="9">Leaf</tissue>
    </source>
</reference>
<keyword evidence="4 8" id="KW-1133">Transmembrane helix</keyword>
<evidence type="ECO:0000256" key="1">
    <source>
        <dbReference type="ARBA" id="ARBA00004127"/>
    </source>
</evidence>
<sequence>MDNKVLGYCAVAAVLGIIAAATGFAAEVTKVKASEVYILLDTCIYPSSPALALGIVSAVFTIITRIYISVSFGGSGCCRTDPNSNPVSKLLFVFSWVASVVAVVLLLSAAGLNNRQGGQVDSYGYITCYVVKPGIFAAGAVLALLSAVFGIAAFITLTPPQQPITNQGIAFQMGSNVDPEKNAGPFPPQQYPPQQYPPQQYPPQQQY</sequence>
<comment type="subcellular location">
    <subcellularLocation>
        <location evidence="1">Endomembrane system</location>
        <topology evidence="1">Multi-pass membrane protein</topology>
    </subcellularLocation>
</comment>
<evidence type="ECO:0000256" key="3">
    <source>
        <dbReference type="ARBA" id="ARBA00022729"/>
    </source>
</evidence>
<dbReference type="OrthoDB" id="678343at2759"/>
<evidence type="ECO:0000256" key="7">
    <source>
        <dbReference type="SAM" id="MobiDB-lite"/>
    </source>
</evidence>
<dbReference type="EMBL" id="PKPP01007710">
    <property type="protein sequence ID" value="PWA52637.1"/>
    <property type="molecule type" value="Genomic_DNA"/>
</dbReference>
<feature type="transmembrane region" description="Helical" evidence="8">
    <location>
        <begin position="133"/>
        <end position="157"/>
    </location>
</feature>
<evidence type="ECO:0000313" key="9">
    <source>
        <dbReference type="EMBL" id="PWA52637.1"/>
    </source>
</evidence>
<dbReference type="InterPro" id="IPR009606">
    <property type="entry name" value="DEAL/Modifying_wall_lignin1/2"/>
</dbReference>
<evidence type="ECO:0000256" key="8">
    <source>
        <dbReference type="SAM" id="Phobius"/>
    </source>
</evidence>
<keyword evidence="10" id="KW-1185">Reference proteome</keyword>
<gene>
    <name evidence="9" type="ORF">CTI12_AA360720</name>
</gene>